<dbReference type="AlphaFoldDB" id="A0A371DB55"/>
<evidence type="ECO:0000313" key="2">
    <source>
        <dbReference type="Proteomes" id="UP000256964"/>
    </source>
</evidence>
<organism evidence="1 2">
    <name type="scientific">Lentinus brumalis</name>
    <dbReference type="NCBI Taxonomy" id="2498619"/>
    <lineage>
        <taxon>Eukaryota</taxon>
        <taxon>Fungi</taxon>
        <taxon>Dikarya</taxon>
        <taxon>Basidiomycota</taxon>
        <taxon>Agaricomycotina</taxon>
        <taxon>Agaricomycetes</taxon>
        <taxon>Polyporales</taxon>
        <taxon>Polyporaceae</taxon>
        <taxon>Lentinus</taxon>
    </lineage>
</organism>
<dbReference type="OrthoDB" id="5419268at2759"/>
<sequence length="261" mass="29049">MFTPKVAMPRGNSDATKRLRAEGFRRLVAALEKNPSTMDILAGCAIPSARISFERLLELAVEKCGLAVFAGKATKNLFDELIAWTDSNRTSAAFDRAKREYRTNIQAYRKVRRLAAQTFLLDREIGAAYITSLPTIELDRLCTPYPPVGMHISETPDITAQWRKFCHEDPLPDKRRKRSYIHELDATRLQCTIGIHESGKLVDRSTGELVAVVIRDLTAVGDDSDDPLHFRTWATEAIADGITGRKSIRVSDAGSGCRTGQ</sequence>
<name>A0A371DB55_9APHY</name>
<dbReference type="EMBL" id="KZ857403">
    <property type="protein sequence ID" value="RDX49756.1"/>
    <property type="molecule type" value="Genomic_DNA"/>
</dbReference>
<keyword evidence="2" id="KW-1185">Reference proteome</keyword>
<accession>A0A371DB55</accession>
<proteinExistence type="predicted"/>
<evidence type="ECO:0000313" key="1">
    <source>
        <dbReference type="EMBL" id="RDX49756.1"/>
    </source>
</evidence>
<protein>
    <submittedName>
        <fullName evidence="1">Uncharacterized protein</fullName>
    </submittedName>
</protein>
<reference evidence="1 2" key="1">
    <citation type="journal article" date="2018" name="Biotechnol. Biofuels">
        <title>Integrative visual omics of the white-rot fungus Polyporus brumalis exposes the biotechnological potential of its oxidative enzymes for delignifying raw plant biomass.</title>
        <authorList>
            <person name="Miyauchi S."/>
            <person name="Rancon A."/>
            <person name="Drula E."/>
            <person name="Hage H."/>
            <person name="Chaduli D."/>
            <person name="Favel A."/>
            <person name="Grisel S."/>
            <person name="Henrissat B."/>
            <person name="Herpoel-Gimbert I."/>
            <person name="Ruiz-Duenas F.J."/>
            <person name="Chevret D."/>
            <person name="Hainaut M."/>
            <person name="Lin J."/>
            <person name="Wang M."/>
            <person name="Pangilinan J."/>
            <person name="Lipzen A."/>
            <person name="Lesage-Meessen L."/>
            <person name="Navarro D."/>
            <person name="Riley R."/>
            <person name="Grigoriev I.V."/>
            <person name="Zhou S."/>
            <person name="Raouche S."/>
            <person name="Rosso M.N."/>
        </authorList>
    </citation>
    <scope>NUCLEOTIDE SEQUENCE [LARGE SCALE GENOMIC DNA]</scope>
    <source>
        <strain evidence="1 2">BRFM 1820</strain>
    </source>
</reference>
<dbReference type="Proteomes" id="UP000256964">
    <property type="component" value="Unassembled WGS sequence"/>
</dbReference>
<dbReference type="STRING" id="139420.A0A371DB55"/>
<gene>
    <name evidence="1" type="ORF">OH76DRAFT_1418261</name>
</gene>